<keyword evidence="4 8" id="KW-1003">Cell membrane</keyword>
<comment type="caution">
    <text evidence="8">Lacks conserved residue(s) required for the propagation of feature annotation.</text>
</comment>
<evidence type="ECO:0000256" key="3">
    <source>
        <dbReference type="ARBA" id="ARBA00011489"/>
    </source>
</evidence>
<feature type="transmembrane region" description="Helical" evidence="8">
    <location>
        <begin position="169"/>
        <end position="193"/>
    </location>
</feature>
<feature type="region of interest" description="Disordered" evidence="9">
    <location>
        <begin position="62"/>
        <end position="106"/>
    </location>
</feature>
<evidence type="ECO:0000313" key="12">
    <source>
        <dbReference type="Proteomes" id="UP001229421"/>
    </source>
</evidence>
<feature type="transmembrane region" description="Helical" evidence="8">
    <location>
        <begin position="131"/>
        <end position="149"/>
    </location>
</feature>
<evidence type="ECO:0000256" key="2">
    <source>
        <dbReference type="ARBA" id="ARBA00007651"/>
    </source>
</evidence>
<dbReference type="AlphaFoldDB" id="A0AAD8JSY2"/>
<feature type="region of interest" description="Disordered" evidence="9">
    <location>
        <begin position="1"/>
        <end position="43"/>
    </location>
</feature>
<comment type="caution">
    <text evidence="11">The sequence shown here is derived from an EMBL/GenBank/DDBJ whole genome shotgun (WGS) entry which is preliminary data.</text>
</comment>
<evidence type="ECO:0000256" key="7">
    <source>
        <dbReference type="ARBA" id="ARBA00023136"/>
    </source>
</evidence>
<dbReference type="Pfam" id="PF04535">
    <property type="entry name" value="CASP_dom"/>
    <property type="match status" value="1"/>
</dbReference>
<dbReference type="PANTHER" id="PTHR33573:SF59">
    <property type="entry name" value="CASP-LIKE PROTEIN"/>
    <property type="match status" value="1"/>
</dbReference>
<accession>A0AAD8JSY2</accession>
<organism evidence="11 12">
    <name type="scientific">Tagetes erecta</name>
    <name type="common">African marigold</name>
    <dbReference type="NCBI Taxonomy" id="13708"/>
    <lineage>
        <taxon>Eukaryota</taxon>
        <taxon>Viridiplantae</taxon>
        <taxon>Streptophyta</taxon>
        <taxon>Embryophyta</taxon>
        <taxon>Tracheophyta</taxon>
        <taxon>Spermatophyta</taxon>
        <taxon>Magnoliopsida</taxon>
        <taxon>eudicotyledons</taxon>
        <taxon>Gunneridae</taxon>
        <taxon>Pentapetalae</taxon>
        <taxon>asterids</taxon>
        <taxon>campanulids</taxon>
        <taxon>Asterales</taxon>
        <taxon>Asteraceae</taxon>
        <taxon>Asteroideae</taxon>
        <taxon>Heliantheae alliance</taxon>
        <taxon>Tageteae</taxon>
        <taxon>Tagetes</taxon>
    </lineage>
</organism>
<comment type="similarity">
    <text evidence="2 8">Belongs to the Casparian strip membrane proteins (CASP) family.</text>
</comment>
<evidence type="ECO:0000256" key="4">
    <source>
        <dbReference type="ARBA" id="ARBA00022475"/>
    </source>
</evidence>
<dbReference type="PANTHER" id="PTHR33573">
    <property type="entry name" value="CASP-LIKE PROTEIN 4A4"/>
    <property type="match status" value="1"/>
</dbReference>
<evidence type="ECO:0000256" key="9">
    <source>
        <dbReference type="SAM" id="MobiDB-lite"/>
    </source>
</evidence>
<name>A0AAD8JSY2_TARER</name>
<gene>
    <name evidence="11" type="ORF">QVD17_38859</name>
</gene>
<comment type="subcellular location">
    <subcellularLocation>
        <location evidence="1 8">Cell membrane</location>
        <topology evidence="1 8">Multi-pass membrane protein</topology>
    </subcellularLocation>
</comment>
<feature type="transmembrane region" description="Helical" evidence="8">
    <location>
        <begin position="250"/>
        <end position="272"/>
    </location>
</feature>
<dbReference type="Proteomes" id="UP001229421">
    <property type="component" value="Unassembled WGS sequence"/>
</dbReference>
<reference evidence="11" key="1">
    <citation type="journal article" date="2023" name="bioRxiv">
        <title>Improved chromosome-level genome assembly for marigold (Tagetes erecta).</title>
        <authorList>
            <person name="Jiang F."/>
            <person name="Yuan L."/>
            <person name="Wang S."/>
            <person name="Wang H."/>
            <person name="Xu D."/>
            <person name="Wang A."/>
            <person name="Fan W."/>
        </authorList>
    </citation>
    <scope>NUCLEOTIDE SEQUENCE</scope>
    <source>
        <strain evidence="11">WSJ</strain>
        <tissue evidence="11">Leaf</tissue>
    </source>
</reference>
<comment type="subunit">
    <text evidence="3 8">Homodimer and heterodimers.</text>
</comment>
<evidence type="ECO:0000256" key="8">
    <source>
        <dbReference type="RuleBase" id="RU361233"/>
    </source>
</evidence>
<feature type="compositionally biased region" description="Polar residues" evidence="9">
    <location>
        <begin position="10"/>
        <end position="21"/>
    </location>
</feature>
<keyword evidence="7 8" id="KW-0472">Membrane</keyword>
<dbReference type="InterPro" id="IPR006702">
    <property type="entry name" value="CASP_dom"/>
</dbReference>
<dbReference type="EMBL" id="JAUHHV010000011">
    <property type="protein sequence ID" value="KAK1407245.1"/>
    <property type="molecule type" value="Genomic_DNA"/>
</dbReference>
<feature type="domain" description="Casparian strip membrane protein" evidence="10">
    <location>
        <begin position="126"/>
        <end position="259"/>
    </location>
</feature>
<keyword evidence="5 8" id="KW-0812">Transmembrane</keyword>
<keyword evidence="6 8" id="KW-1133">Transmembrane helix</keyword>
<dbReference type="GO" id="GO:0005886">
    <property type="term" value="C:plasma membrane"/>
    <property type="evidence" value="ECO:0007669"/>
    <property type="project" value="UniProtKB-SubCell"/>
</dbReference>
<evidence type="ECO:0000259" key="10">
    <source>
        <dbReference type="Pfam" id="PF04535"/>
    </source>
</evidence>
<proteinExistence type="inferred from homology"/>
<evidence type="ECO:0000256" key="5">
    <source>
        <dbReference type="ARBA" id="ARBA00022692"/>
    </source>
</evidence>
<keyword evidence="12" id="KW-1185">Reference proteome</keyword>
<sequence length="277" mass="30564">MDFLKRHHSSATSHRSISDTDSQLDDFHSPLRSNSPLRSDDISTTSTAIKLHSPFRSPLSNNINVAPLAKSPPPAVTYNQPTKDATVTGAGDNPNGSSGGGVDGGVKRLRVPVTSIVRKSRNELMIERVKLGFRVCEMILCLIAFSVMVSNQTKGWSGDSFDRYREYRYLVAVNVIAFTYAALQAVDVTYLLVYEKHIVTHSLRCHFDFLIDQILAYLLISSSSSAATRVDDWVLNWGKDEFTKMASASVVMSFLAFLAFAISSLISGYNLCDQDPI</sequence>
<evidence type="ECO:0000313" key="11">
    <source>
        <dbReference type="EMBL" id="KAK1407245.1"/>
    </source>
</evidence>
<feature type="compositionally biased region" description="Polar residues" evidence="9">
    <location>
        <begin position="31"/>
        <end position="43"/>
    </location>
</feature>
<protein>
    <recommendedName>
        <fullName evidence="8">CASP-like protein</fullName>
    </recommendedName>
</protein>
<evidence type="ECO:0000256" key="1">
    <source>
        <dbReference type="ARBA" id="ARBA00004651"/>
    </source>
</evidence>
<evidence type="ECO:0000256" key="6">
    <source>
        <dbReference type="ARBA" id="ARBA00022989"/>
    </source>
</evidence>